<keyword evidence="8" id="KW-1185">Reference proteome</keyword>
<evidence type="ECO:0000256" key="3">
    <source>
        <dbReference type="ARBA" id="ARBA00022670"/>
    </source>
</evidence>
<dbReference type="Gene3D" id="2.40.30.40">
    <property type="entry name" value="Peptidase M42, domain 2"/>
    <property type="match status" value="1"/>
</dbReference>
<dbReference type="InterPro" id="IPR051464">
    <property type="entry name" value="Peptidase_M42_aminopept"/>
</dbReference>
<evidence type="ECO:0000256" key="5">
    <source>
        <dbReference type="ARBA" id="ARBA00022801"/>
    </source>
</evidence>
<dbReference type="EMBL" id="JAHSTY010000002">
    <property type="protein sequence ID" value="MBV4455701.1"/>
    <property type="molecule type" value="Genomic_DNA"/>
</dbReference>
<dbReference type="RefSeq" id="WP_169378762.1">
    <property type="nucleotide sequence ID" value="NZ_JAHSTY010000002.1"/>
</dbReference>
<name>A0ABS6P5F5_9PSED</name>
<keyword evidence="5" id="KW-0378">Hydrolase</keyword>
<comment type="similarity">
    <text evidence="1 6">Belongs to the peptidase M42 family.</text>
</comment>
<protein>
    <submittedName>
        <fullName evidence="7">M42 family peptidase</fullName>
    </submittedName>
</protein>
<evidence type="ECO:0000256" key="4">
    <source>
        <dbReference type="ARBA" id="ARBA00022723"/>
    </source>
</evidence>
<dbReference type="PANTHER" id="PTHR32481:SF0">
    <property type="entry name" value="AMINOPEPTIDASE YPDE-RELATED"/>
    <property type="match status" value="1"/>
</dbReference>
<evidence type="ECO:0000256" key="6">
    <source>
        <dbReference type="PIRNR" id="PIRNR001123"/>
    </source>
</evidence>
<evidence type="ECO:0000313" key="8">
    <source>
        <dbReference type="Proteomes" id="UP001048976"/>
    </source>
</evidence>
<proteinExistence type="inferred from homology"/>
<keyword evidence="2" id="KW-0031">Aminopeptidase</keyword>
<dbReference type="PANTHER" id="PTHR32481">
    <property type="entry name" value="AMINOPEPTIDASE"/>
    <property type="match status" value="1"/>
</dbReference>
<dbReference type="InterPro" id="IPR023367">
    <property type="entry name" value="Peptidase_M42_dom2"/>
</dbReference>
<keyword evidence="3" id="KW-0645">Protease</keyword>
<dbReference type="SUPFAM" id="SSF53187">
    <property type="entry name" value="Zn-dependent exopeptidases"/>
    <property type="match status" value="1"/>
</dbReference>
<dbReference type="Gene3D" id="3.40.630.10">
    <property type="entry name" value="Zn peptidases"/>
    <property type="match status" value="1"/>
</dbReference>
<comment type="caution">
    <text evidence="7">The sequence shown here is derived from an EMBL/GenBank/DDBJ whole genome shotgun (WGS) entry which is preliminary data.</text>
</comment>
<dbReference type="InterPro" id="IPR008007">
    <property type="entry name" value="Peptidase_M42"/>
</dbReference>
<evidence type="ECO:0000256" key="2">
    <source>
        <dbReference type="ARBA" id="ARBA00022438"/>
    </source>
</evidence>
<dbReference type="PIRSF" id="PIRSF001123">
    <property type="entry name" value="PepA_GA"/>
    <property type="match status" value="1"/>
</dbReference>
<reference evidence="7" key="1">
    <citation type="submission" date="2021-06" db="EMBL/GenBank/DDBJ databases">
        <title>Updating the genus Pseudomonas: Description of 43 new species and partition of the Pseudomonas putida group.</title>
        <authorList>
            <person name="Girard L."/>
            <person name="Lood C."/>
            <person name="Vandamme P."/>
            <person name="Rokni-Zadeh H."/>
            <person name="Van Noort V."/>
            <person name="Hofte M."/>
            <person name="Lavigne R."/>
            <person name="De Mot R."/>
        </authorList>
    </citation>
    <scope>NUCLEOTIDE SEQUENCE</scope>
    <source>
        <strain evidence="7">SWRI103</strain>
    </source>
</reference>
<gene>
    <name evidence="7" type="ORF">KVG91_24255</name>
</gene>
<organism evidence="7 8">
    <name type="scientific">Pseudomonas azadiae</name>
    <dbReference type="NCBI Taxonomy" id="2843612"/>
    <lineage>
        <taxon>Bacteria</taxon>
        <taxon>Pseudomonadati</taxon>
        <taxon>Pseudomonadota</taxon>
        <taxon>Gammaproteobacteria</taxon>
        <taxon>Pseudomonadales</taxon>
        <taxon>Pseudomonadaceae</taxon>
        <taxon>Pseudomonas</taxon>
    </lineage>
</organism>
<sequence length="361" mass="38423">MSDIRREASGDASQHDQLLKQLLMARGPGGQEDEVREICLNAMTPVCDETWVDPAGNVVGLIKGRRASSGPKRAVRIMAHMDEIAMVVKCIDDDGTLRVTALGGANPVNFGMCPVDILGDQAIVPGVLSFGSMHATQNAPQGADVMSGNVHWNDVHVVTRASIDRLRAQGVRPGTRVVLSRHWREPFRVGDAIAAHFLDDRAPIAAVIDAAHRLSQRRDDLACDAYFVFTTLEEECNAGAMYASATLPGDTTIAVEVGPVMAEYGTQLSISPIINTGDEKGYYTRTVVTSLAAAAERCGYTPQYALLVDFASDASAVLSNGSSARAGCIAIPTENTHGYELILDGAIQACSASLCEYLATC</sequence>
<dbReference type="Pfam" id="PF05343">
    <property type="entry name" value="Peptidase_M42"/>
    <property type="match status" value="1"/>
</dbReference>
<evidence type="ECO:0000313" key="7">
    <source>
        <dbReference type="EMBL" id="MBV4455701.1"/>
    </source>
</evidence>
<keyword evidence="4" id="KW-0479">Metal-binding</keyword>
<dbReference type="SUPFAM" id="SSF101821">
    <property type="entry name" value="Aminopeptidase/glucanase lid domain"/>
    <property type="match status" value="1"/>
</dbReference>
<dbReference type="Proteomes" id="UP001048976">
    <property type="component" value="Unassembled WGS sequence"/>
</dbReference>
<accession>A0ABS6P5F5</accession>
<evidence type="ECO:0000256" key="1">
    <source>
        <dbReference type="ARBA" id="ARBA00006272"/>
    </source>
</evidence>